<keyword evidence="5" id="KW-0325">Glycoprotein</keyword>
<dbReference type="SUPFAM" id="SSF57196">
    <property type="entry name" value="EGF/Laminin"/>
    <property type="match status" value="7"/>
</dbReference>
<feature type="domain" description="EGF-like" evidence="7">
    <location>
        <begin position="266"/>
        <end position="298"/>
    </location>
</feature>
<proteinExistence type="predicted"/>
<gene>
    <name evidence="8" type="primary">notch1a</name>
    <name evidence="8" type="ORF">AVEN_182380_1</name>
</gene>
<dbReference type="PANTHER" id="PTHR24049:SF29">
    <property type="entry name" value="EGF-LIKE DOMAIN-CONTAINING PROTEIN"/>
    <property type="match status" value="1"/>
</dbReference>
<feature type="domain" description="EGF-like" evidence="7">
    <location>
        <begin position="339"/>
        <end position="375"/>
    </location>
</feature>
<dbReference type="PROSITE" id="PS01186">
    <property type="entry name" value="EGF_2"/>
    <property type="match status" value="2"/>
</dbReference>
<sequence>MFGDRGGQRRKMKLEECNWGHSVATTEVCGVPTQIATKACLKGFENLVVSKDPCSSNPCRNGGKCKITGNTYSCDCPEDYVGERCQHGCDCKNGKCRVTSDEEVLCECLPEYGKKSEVCEPCDCGTGANCTWERGILLGYTKYCLCPDGSKLMEQHCEDPCNSNPCLNNGNCKVEGKVFKCECRPPYTGPTCKDDLCTINPCQNGGTCKINGTSFECKCKIPYTGKLCEKDPCTKTPCKNGGTCRLQENSFKCDCKTPYFGDTCETDPCTKNPCENGGICRLQDNSSKCYCRTPYFGDKCQKDPCTNNPCKNGGSCSLLGDSFKCYCKDNFVGDRCEYVIDSCTKNPCENGGTCRLQGNTFKCDCKTPFFGNKCEKGPYLTDGYLLKANQTGAYVFIMQLTSILISLVRPVWDMNKPNTQIAHVSPRE</sequence>
<evidence type="ECO:0000256" key="6">
    <source>
        <dbReference type="PROSITE-ProRule" id="PRU00076"/>
    </source>
</evidence>
<name>A0A4Y2QT85_ARAVE</name>
<dbReference type="Pfam" id="PF00008">
    <property type="entry name" value="EGF"/>
    <property type="match status" value="6"/>
</dbReference>
<feature type="disulfide bond" evidence="6">
    <location>
        <begin position="76"/>
        <end position="85"/>
    </location>
</feature>
<dbReference type="Gene3D" id="2.10.25.10">
    <property type="entry name" value="Laminin"/>
    <property type="match status" value="7"/>
</dbReference>
<feature type="disulfide bond" evidence="6">
    <location>
        <begin position="183"/>
        <end position="192"/>
    </location>
</feature>
<dbReference type="InterPro" id="IPR000742">
    <property type="entry name" value="EGF"/>
</dbReference>
<comment type="caution">
    <text evidence="6">Lacks conserved residue(s) required for the propagation of feature annotation.</text>
</comment>
<reference evidence="8 9" key="1">
    <citation type="journal article" date="2019" name="Sci. Rep.">
        <title>Orb-weaving spider Araneus ventricosus genome elucidates the spidroin gene catalogue.</title>
        <authorList>
            <person name="Kono N."/>
            <person name="Nakamura H."/>
            <person name="Ohtoshi R."/>
            <person name="Moran D.A.P."/>
            <person name="Shinohara A."/>
            <person name="Yoshida Y."/>
            <person name="Fujiwara M."/>
            <person name="Mori M."/>
            <person name="Tomita M."/>
            <person name="Arakawa K."/>
        </authorList>
    </citation>
    <scope>NUCLEOTIDE SEQUENCE [LARGE SCALE GENOMIC DNA]</scope>
</reference>
<evidence type="ECO:0000256" key="2">
    <source>
        <dbReference type="ARBA" id="ARBA00022729"/>
    </source>
</evidence>
<protein>
    <submittedName>
        <fullName evidence="8">Neurogenic locus notch 1</fullName>
    </submittedName>
</protein>
<keyword evidence="4 6" id="KW-1015">Disulfide bond</keyword>
<evidence type="ECO:0000256" key="5">
    <source>
        <dbReference type="ARBA" id="ARBA00023180"/>
    </source>
</evidence>
<keyword evidence="9" id="KW-1185">Reference proteome</keyword>
<feature type="domain" description="EGF-like" evidence="7">
    <location>
        <begin position="194"/>
        <end position="226"/>
    </location>
</feature>
<evidence type="ECO:0000313" key="8">
    <source>
        <dbReference type="EMBL" id="GBN66541.1"/>
    </source>
</evidence>
<dbReference type="AlphaFoldDB" id="A0A4Y2QT85"/>
<feature type="domain" description="EGF-like" evidence="7">
    <location>
        <begin position="301"/>
        <end position="337"/>
    </location>
</feature>
<feature type="domain" description="EGF-like" evidence="7">
    <location>
        <begin position="158"/>
        <end position="193"/>
    </location>
</feature>
<comment type="caution">
    <text evidence="8">The sequence shown here is derived from an EMBL/GenBank/DDBJ whole genome shotgun (WGS) entry which is preliminary data.</text>
</comment>
<dbReference type="CDD" id="cd00054">
    <property type="entry name" value="EGF_CA"/>
    <property type="match status" value="4"/>
</dbReference>
<dbReference type="InterPro" id="IPR001881">
    <property type="entry name" value="EGF-like_Ca-bd_dom"/>
</dbReference>
<evidence type="ECO:0000259" key="7">
    <source>
        <dbReference type="PROSITE" id="PS50026"/>
    </source>
</evidence>
<accession>A0A4Y2QT85</accession>
<keyword evidence="3" id="KW-0677">Repeat</keyword>
<feature type="disulfide bond" evidence="6">
    <location>
        <begin position="365"/>
        <end position="374"/>
    </location>
</feature>
<dbReference type="SMART" id="SM00179">
    <property type="entry name" value="EGF_CA"/>
    <property type="match status" value="6"/>
</dbReference>
<dbReference type="GO" id="GO:0005509">
    <property type="term" value="F:calcium ion binding"/>
    <property type="evidence" value="ECO:0007669"/>
    <property type="project" value="InterPro"/>
</dbReference>
<evidence type="ECO:0000256" key="3">
    <source>
        <dbReference type="ARBA" id="ARBA00022737"/>
    </source>
</evidence>
<dbReference type="OrthoDB" id="6430434at2759"/>
<dbReference type="FunFam" id="2.10.25.10:FF:000095">
    <property type="entry name" value="Notch, isoform B"/>
    <property type="match status" value="3"/>
</dbReference>
<dbReference type="EMBL" id="BGPR01014752">
    <property type="protein sequence ID" value="GBN66541.1"/>
    <property type="molecule type" value="Genomic_DNA"/>
</dbReference>
<evidence type="ECO:0000313" key="9">
    <source>
        <dbReference type="Proteomes" id="UP000499080"/>
    </source>
</evidence>
<organism evidence="8 9">
    <name type="scientific">Araneus ventricosus</name>
    <name type="common">Orbweaver spider</name>
    <name type="synonym">Epeira ventricosa</name>
    <dbReference type="NCBI Taxonomy" id="182803"/>
    <lineage>
        <taxon>Eukaryota</taxon>
        <taxon>Metazoa</taxon>
        <taxon>Ecdysozoa</taxon>
        <taxon>Arthropoda</taxon>
        <taxon>Chelicerata</taxon>
        <taxon>Arachnida</taxon>
        <taxon>Araneae</taxon>
        <taxon>Araneomorphae</taxon>
        <taxon>Entelegynae</taxon>
        <taxon>Araneoidea</taxon>
        <taxon>Araneidae</taxon>
        <taxon>Araneus</taxon>
    </lineage>
</organism>
<dbReference type="PANTHER" id="PTHR24049">
    <property type="entry name" value="CRUMBS FAMILY MEMBER"/>
    <property type="match status" value="1"/>
</dbReference>
<keyword evidence="2" id="KW-0732">Signal</keyword>
<dbReference type="PROSITE" id="PS00022">
    <property type="entry name" value="EGF_1"/>
    <property type="match status" value="4"/>
</dbReference>
<feature type="disulfide bond" evidence="6">
    <location>
        <begin position="327"/>
        <end position="336"/>
    </location>
</feature>
<dbReference type="PROSITE" id="PS50026">
    <property type="entry name" value="EGF_3"/>
    <property type="match status" value="7"/>
</dbReference>
<feature type="disulfide bond" evidence="6">
    <location>
        <begin position="255"/>
        <end position="264"/>
    </location>
</feature>
<evidence type="ECO:0000256" key="1">
    <source>
        <dbReference type="ARBA" id="ARBA00022536"/>
    </source>
</evidence>
<evidence type="ECO:0000256" key="4">
    <source>
        <dbReference type="ARBA" id="ARBA00023157"/>
    </source>
</evidence>
<feature type="domain" description="EGF-like" evidence="7">
    <location>
        <begin position="229"/>
        <end position="265"/>
    </location>
</feature>
<keyword evidence="1 6" id="KW-0245">EGF-like domain</keyword>
<feature type="domain" description="EGF-like" evidence="7">
    <location>
        <begin position="50"/>
        <end position="86"/>
    </location>
</feature>
<dbReference type="SMART" id="SM00181">
    <property type="entry name" value="EGF"/>
    <property type="match status" value="8"/>
</dbReference>
<dbReference type="Proteomes" id="UP000499080">
    <property type="component" value="Unassembled WGS sequence"/>
</dbReference>
<dbReference type="InterPro" id="IPR051022">
    <property type="entry name" value="Notch_Cell-Fate_Det"/>
</dbReference>
<dbReference type="FunFam" id="2.10.25.10:FF:000255">
    <property type="entry name" value="Sushi, nidogen and EGF-like domains 1"/>
    <property type="match status" value="1"/>
</dbReference>